<protein>
    <submittedName>
        <fullName evidence="2">Uncharacterized protein</fullName>
    </submittedName>
</protein>
<dbReference type="AlphaFoldDB" id="A0A2P8D2V8"/>
<sequence>MLSLRRCRTFLLYGFLFLAALPGAHAQSDPAAAPDAQIRKIRAEYEQINKSTLTRKAVRWSSPDSCQPAYMEGTVTYFYKNAQLVKIYSEGGEDHGEWKEEFYFRDGKLFFVYQNNAYGGAANPVEVKYQNRYYFDEGKLIWKIQSKGAPDTEVAQLMKLAARLAATTGKAEVSRIMGCGD</sequence>
<evidence type="ECO:0000313" key="2">
    <source>
        <dbReference type="EMBL" id="PSK91535.1"/>
    </source>
</evidence>
<gene>
    <name evidence="2" type="ORF">B0I18_105118</name>
</gene>
<accession>A0A2P8D2V8</accession>
<keyword evidence="3" id="KW-1185">Reference proteome</keyword>
<comment type="caution">
    <text evidence="2">The sequence shown here is derived from an EMBL/GenBank/DDBJ whole genome shotgun (WGS) entry which is preliminary data.</text>
</comment>
<evidence type="ECO:0000313" key="3">
    <source>
        <dbReference type="Proteomes" id="UP000240572"/>
    </source>
</evidence>
<reference evidence="2 3" key="1">
    <citation type="submission" date="2018-03" db="EMBL/GenBank/DDBJ databases">
        <title>Genomic Encyclopedia of Type Strains, Phase III (KMG-III): the genomes of soil and plant-associated and newly described type strains.</title>
        <authorList>
            <person name="Whitman W."/>
        </authorList>
    </citation>
    <scope>NUCLEOTIDE SEQUENCE [LARGE SCALE GENOMIC DNA]</scope>
    <source>
        <strain evidence="2 3">CGMCC 1.12700</strain>
    </source>
</reference>
<feature type="signal peptide" evidence="1">
    <location>
        <begin position="1"/>
        <end position="26"/>
    </location>
</feature>
<dbReference type="EMBL" id="PYGD01000005">
    <property type="protein sequence ID" value="PSK91535.1"/>
    <property type="molecule type" value="Genomic_DNA"/>
</dbReference>
<proteinExistence type="predicted"/>
<dbReference type="Proteomes" id="UP000240572">
    <property type="component" value="Unassembled WGS sequence"/>
</dbReference>
<name>A0A2P8D2V8_9BACT</name>
<evidence type="ECO:0000256" key="1">
    <source>
        <dbReference type="SAM" id="SignalP"/>
    </source>
</evidence>
<organism evidence="2 3">
    <name type="scientific">Taibaiella chishuiensis</name>
    <dbReference type="NCBI Taxonomy" id="1434707"/>
    <lineage>
        <taxon>Bacteria</taxon>
        <taxon>Pseudomonadati</taxon>
        <taxon>Bacteroidota</taxon>
        <taxon>Chitinophagia</taxon>
        <taxon>Chitinophagales</taxon>
        <taxon>Chitinophagaceae</taxon>
        <taxon>Taibaiella</taxon>
    </lineage>
</organism>
<keyword evidence="1" id="KW-0732">Signal</keyword>
<feature type="chain" id="PRO_5015192737" evidence="1">
    <location>
        <begin position="27"/>
        <end position="181"/>
    </location>
</feature>